<feature type="domain" description="Endoribonuclease YicC-like N-terminal" evidence="6">
    <location>
        <begin position="2"/>
        <end position="156"/>
    </location>
</feature>
<evidence type="ECO:0000256" key="4">
    <source>
        <dbReference type="ARBA" id="ARBA00022801"/>
    </source>
</evidence>
<dbReference type="InterPro" id="IPR005229">
    <property type="entry name" value="YicC/YloC-like"/>
</dbReference>
<sequence>MLKSMTGFGRASYDDTVRKFTVEIKSINHRYSDLNIKMPKSLISLEERIRTILQEKIYRGKVDIFITLNTYDKRDLKPILNKALADNYYECLKTIKDNYEVNNDISISLIAKFPEVITLQYEEEDIEELWACLVNPLKEATNLLVEMREKEGEKLKIDIIEKCERITKTLEIIKEKSPIVPIVYKEKLMSRINELLEDGKVDESRIAMEVAIFADKACIDEEIVRLNSHLKQVNDTLNLSEAVGRKLDFIVQEMNREANTIASKANNLEISNLVLEIKNDIEKIREQIQNIE</sequence>
<comment type="caution">
    <text evidence="8">The sequence shown here is derived from an EMBL/GenBank/DDBJ whole genome shotgun (WGS) entry which is preliminary data.</text>
</comment>
<keyword evidence="4" id="KW-0378">Hydrolase</keyword>
<dbReference type="PANTHER" id="PTHR30636">
    <property type="entry name" value="UPF0701 PROTEIN YICC"/>
    <property type="match status" value="1"/>
</dbReference>
<evidence type="ECO:0000313" key="8">
    <source>
        <dbReference type="EMBL" id="GAA0722732.1"/>
    </source>
</evidence>
<accession>A0ABP3U548</accession>
<protein>
    <submittedName>
        <fullName evidence="8">YicC family protein</fullName>
    </submittedName>
</protein>
<gene>
    <name evidence="8" type="ORF">GCM10008905_14550</name>
</gene>
<organism evidence="8 9">
    <name type="scientific">Clostridium malenominatum</name>
    <dbReference type="NCBI Taxonomy" id="1539"/>
    <lineage>
        <taxon>Bacteria</taxon>
        <taxon>Bacillati</taxon>
        <taxon>Bacillota</taxon>
        <taxon>Clostridia</taxon>
        <taxon>Eubacteriales</taxon>
        <taxon>Clostridiaceae</taxon>
        <taxon>Clostridium</taxon>
    </lineage>
</organism>
<proteinExistence type="inferred from homology"/>
<dbReference type="InterPro" id="IPR013527">
    <property type="entry name" value="YicC-like_N"/>
</dbReference>
<keyword evidence="2" id="KW-0540">Nuclease</keyword>
<dbReference type="InterPro" id="IPR013551">
    <property type="entry name" value="YicC-like_C"/>
</dbReference>
<keyword evidence="9" id="KW-1185">Reference proteome</keyword>
<dbReference type="RefSeq" id="WP_343768300.1">
    <property type="nucleotide sequence ID" value="NZ_BAAACF010000001.1"/>
</dbReference>
<dbReference type="Proteomes" id="UP001500339">
    <property type="component" value="Unassembled WGS sequence"/>
</dbReference>
<feature type="domain" description="Endoribonuclease YicC-like C-terminal" evidence="7">
    <location>
        <begin position="173"/>
        <end position="292"/>
    </location>
</feature>
<evidence type="ECO:0000313" key="9">
    <source>
        <dbReference type="Proteomes" id="UP001500339"/>
    </source>
</evidence>
<comment type="cofactor">
    <cofactor evidence="1">
        <name>a divalent metal cation</name>
        <dbReference type="ChEBI" id="CHEBI:60240"/>
    </cofactor>
</comment>
<dbReference type="Pfam" id="PF08340">
    <property type="entry name" value="YicC-like_C"/>
    <property type="match status" value="1"/>
</dbReference>
<evidence type="ECO:0000259" key="6">
    <source>
        <dbReference type="Pfam" id="PF03755"/>
    </source>
</evidence>
<evidence type="ECO:0000256" key="2">
    <source>
        <dbReference type="ARBA" id="ARBA00022722"/>
    </source>
</evidence>
<dbReference type="Pfam" id="PF03755">
    <property type="entry name" value="YicC-like_N"/>
    <property type="match status" value="1"/>
</dbReference>
<reference evidence="9" key="1">
    <citation type="journal article" date="2019" name="Int. J. Syst. Evol. Microbiol.">
        <title>The Global Catalogue of Microorganisms (GCM) 10K type strain sequencing project: providing services to taxonomists for standard genome sequencing and annotation.</title>
        <authorList>
            <consortium name="The Broad Institute Genomics Platform"/>
            <consortium name="The Broad Institute Genome Sequencing Center for Infectious Disease"/>
            <person name="Wu L."/>
            <person name="Ma J."/>
        </authorList>
    </citation>
    <scope>NUCLEOTIDE SEQUENCE [LARGE SCALE GENOMIC DNA]</scope>
    <source>
        <strain evidence="9">JCM 1405</strain>
    </source>
</reference>
<dbReference type="NCBIfam" id="TIGR00255">
    <property type="entry name" value="YicC/YloC family endoribonuclease"/>
    <property type="match status" value="1"/>
</dbReference>
<evidence type="ECO:0000256" key="5">
    <source>
        <dbReference type="ARBA" id="ARBA00035648"/>
    </source>
</evidence>
<comment type="similarity">
    <text evidence="5">Belongs to the YicC/YloC family.</text>
</comment>
<evidence type="ECO:0000256" key="3">
    <source>
        <dbReference type="ARBA" id="ARBA00022759"/>
    </source>
</evidence>
<name>A0ABP3U548_9CLOT</name>
<evidence type="ECO:0000256" key="1">
    <source>
        <dbReference type="ARBA" id="ARBA00001968"/>
    </source>
</evidence>
<dbReference type="PANTHER" id="PTHR30636:SF3">
    <property type="entry name" value="UPF0701 PROTEIN YICC"/>
    <property type="match status" value="1"/>
</dbReference>
<dbReference type="EMBL" id="BAAACF010000001">
    <property type="protein sequence ID" value="GAA0722732.1"/>
    <property type="molecule type" value="Genomic_DNA"/>
</dbReference>
<keyword evidence="3" id="KW-0255">Endonuclease</keyword>
<evidence type="ECO:0000259" key="7">
    <source>
        <dbReference type="Pfam" id="PF08340"/>
    </source>
</evidence>